<name>A0ACB0JBV2_TRIPR</name>
<proteinExistence type="predicted"/>
<evidence type="ECO:0000313" key="2">
    <source>
        <dbReference type="Proteomes" id="UP001177021"/>
    </source>
</evidence>
<keyword evidence="2" id="KW-1185">Reference proteome</keyword>
<sequence length="1288" mass="146772">MSSHALLGFTKENEANTEEEEDLQDRSTKRVKEGDHCFSHQSTKPLVYDGIVDVTGGNGERKSYKESVTGEDHKKKETIGGSNGSQNTDMEDDAFSDEDEGIKIEEMTYGGFECPSFVLSKKEEARIHKPWKNGLIVQLLGRKIGYKALETRLKQLWVRQGVINIVDLGYDYFLVTFSNEEDHTAALVGGPWLIRDHYLAVREWSADFNPAVESVKSIAVWVRFSGLPIEYYDAKLLHVIGDRIGRSVKVDKTTLYQERGKYARLCVEVDLTKPLLAMFTIKGRHYKVEYEGLHFLCLNCGIFGHYVEGCPKKNTESSKNGESQGTATAKMGEHGQQSVVERPWTVVQKQRRPRKPKDHGNSNDGINDDPNSKGSRFVILDNEAINVEIDEQISNLGETNEEMIDNNKKVAGNTRGEKKKNSGGAQPNQEQHQRGIIREARGNPKVTETSARGENEMEILTVGKKIDTSKDNNENGLALTASWVSSKRPTYNDYRSDPTIVLPQTQITTEEGQYFGPGGVKPNHSRPPDWKGNNLALYSSQQPTHGEYPDKEEFVDASESGILSNDESEMDLNIMLWNCRGAAGTSFYRNCKQYLEIHRPDILVIMETRVDPTKLKKSFQLLGFDSFACAANRGYAGGIVIVWKSALMQVQIKRVDFQFIHVRVLETDGCWYFSVVYASPIEDMRSILWAELITIADNMTDRWLVAGDLNDVKDKNEKKGGAPINHRKCALFKERVNQCKLIDLGSIGSRYTWRGPLYNGVDRIYERLDRALCNDNWRISFPNAIVKVLPRVEFSDHHPILIQLDGVQVPCSEKIFRFECAWTLHPKFEEDFKGWWRQEQDLASNLADVETNLKSWKDIWIDTSTRLGELVDTLPNNIADWTVHDLVDNNNMWKLADIELLLPGSVIEKIKLIPPPCMEDGSDMRFWIGDPKGNFTISSAYKMVCGFHIMKAESIWKTIWKLGVPERIRCFAWQIAHGRLPTRKMIIRWANIAPYCFHCTDTEESILHVLRDCKLAVMVWKHLLPIESRHLFFVGDFKDWVNFNLITTGWRIEKLEWKNVWATTCYFLWQWRNKVVHDDTYQRPFHPARQIMQYVQDYEAGVTYGVKTEASQHVTVQVRWMRPQQGYLSLNTDGAVKNGSQQAGCGGVIRNDSGNWVCGFAKALGPCSAFVAELWGILEGIIIAKDRNIMRIEVQVDSTAVLQCLTSSKNGSVRGRRLVRKIRELIKQGIEVQFKHVYREANRVADWLANFGCNLANGSTLFEFPPREVQFLVDDDVMGVYTSRMISV</sequence>
<comment type="caution">
    <text evidence="1">The sequence shown here is derived from an EMBL/GenBank/DDBJ whole genome shotgun (WGS) entry which is preliminary data.</text>
</comment>
<protein>
    <submittedName>
        <fullName evidence="1">Uncharacterized protein</fullName>
    </submittedName>
</protein>
<organism evidence="1 2">
    <name type="scientific">Trifolium pratense</name>
    <name type="common">Red clover</name>
    <dbReference type="NCBI Taxonomy" id="57577"/>
    <lineage>
        <taxon>Eukaryota</taxon>
        <taxon>Viridiplantae</taxon>
        <taxon>Streptophyta</taxon>
        <taxon>Embryophyta</taxon>
        <taxon>Tracheophyta</taxon>
        <taxon>Spermatophyta</taxon>
        <taxon>Magnoliopsida</taxon>
        <taxon>eudicotyledons</taxon>
        <taxon>Gunneridae</taxon>
        <taxon>Pentapetalae</taxon>
        <taxon>rosids</taxon>
        <taxon>fabids</taxon>
        <taxon>Fabales</taxon>
        <taxon>Fabaceae</taxon>
        <taxon>Papilionoideae</taxon>
        <taxon>50 kb inversion clade</taxon>
        <taxon>NPAAA clade</taxon>
        <taxon>Hologalegina</taxon>
        <taxon>IRL clade</taxon>
        <taxon>Trifolieae</taxon>
        <taxon>Trifolium</taxon>
    </lineage>
</organism>
<evidence type="ECO:0000313" key="1">
    <source>
        <dbReference type="EMBL" id="CAJ2641595.1"/>
    </source>
</evidence>
<gene>
    <name evidence="1" type="ORF">MILVUS5_LOCUS11216</name>
</gene>
<accession>A0ACB0JBV2</accession>
<reference evidence="1" key="1">
    <citation type="submission" date="2023-10" db="EMBL/GenBank/DDBJ databases">
        <authorList>
            <person name="Rodriguez Cubillos JULIANA M."/>
            <person name="De Vega J."/>
        </authorList>
    </citation>
    <scope>NUCLEOTIDE SEQUENCE</scope>
</reference>
<dbReference type="EMBL" id="CASHSV030000024">
    <property type="protein sequence ID" value="CAJ2641595.1"/>
    <property type="molecule type" value="Genomic_DNA"/>
</dbReference>
<dbReference type="Proteomes" id="UP001177021">
    <property type="component" value="Unassembled WGS sequence"/>
</dbReference>